<dbReference type="AlphaFoldDB" id="A0A5J4QM63"/>
<dbReference type="SUPFAM" id="SSF56059">
    <property type="entry name" value="Glutathione synthetase ATP-binding domain-like"/>
    <property type="match status" value="1"/>
</dbReference>
<reference evidence="1" key="1">
    <citation type="submission" date="2019-03" db="EMBL/GenBank/DDBJ databases">
        <title>Single cell metagenomics reveals metabolic interactions within the superorganism composed of flagellate Streblomastix strix and complex community of Bacteroidetes bacteria on its surface.</title>
        <authorList>
            <person name="Treitli S.C."/>
            <person name="Kolisko M."/>
            <person name="Husnik F."/>
            <person name="Keeling P."/>
            <person name="Hampl V."/>
        </authorList>
    </citation>
    <scope>NUCLEOTIDE SEQUENCE</scope>
    <source>
        <strain evidence="1">STM</strain>
    </source>
</reference>
<evidence type="ECO:0000313" key="1">
    <source>
        <dbReference type="EMBL" id="KAA6321703.1"/>
    </source>
</evidence>
<protein>
    <recommendedName>
        <fullName evidence="2">ATP-grasp domain-containing protein</fullName>
    </recommendedName>
</protein>
<evidence type="ECO:0008006" key="2">
    <source>
        <dbReference type="Google" id="ProtNLM"/>
    </source>
</evidence>
<name>A0A5J4QM63_9ZZZZ</name>
<proteinExistence type="predicted"/>
<sequence>MNHRSLYIFNPDHDLALANNTANYMSSAPARRLSEDLALLPVWYAGDESLVLAPSTYNSAFLNEVRIVFPHLPDLLTELEVAVTENLIPVPWGWNPSVCKRLSSIGIPAEVLPNQRQLGAIRKMSHRSLAVKVLADLQLNKNFCGESFYLTDANDVRRFVESHNICLLKAPLSGSGKGLNWCKGIYTPPLSHWIEHVMKQQDGIVAEPVYDKVEDFAMQFYADTDKGVTFAGYSLFTTTASGAYTGNILLPDEVIEQKLSTYVPLSSLHELRFQLEKIVTSQLDGIYTGYLGVDMMICRFTDAPEYRIHPCVEINLRMNMGMTARLFYNRYVQTGSKGMFRVNYFFSPAQWMERHLYLSKKYPLRMVDGKIIAGYLSLVPVTPKSQYSASVCFIP</sequence>
<dbReference type="EMBL" id="SNRY01003240">
    <property type="protein sequence ID" value="KAA6321703.1"/>
    <property type="molecule type" value="Genomic_DNA"/>
</dbReference>
<accession>A0A5J4QM63</accession>
<organism evidence="1">
    <name type="scientific">termite gut metagenome</name>
    <dbReference type="NCBI Taxonomy" id="433724"/>
    <lineage>
        <taxon>unclassified sequences</taxon>
        <taxon>metagenomes</taxon>
        <taxon>organismal metagenomes</taxon>
    </lineage>
</organism>
<gene>
    <name evidence="1" type="ORF">EZS27_028678</name>
</gene>
<comment type="caution">
    <text evidence="1">The sequence shown here is derived from an EMBL/GenBank/DDBJ whole genome shotgun (WGS) entry which is preliminary data.</text>
</comment>